<feature type="domain" description="Lon N-terminal" evidence="1">
    <location>
        <begin position="86"/>
        <end position="282"/>
    </location>
</feature>
<dbReference type="OrthoDB" id="9806457at2"/>
<evidence type="ECO:0000313" key="2">
    <source>
        <dbReference type="EMBL" id="TWT90464.1"/>
    </source>
</evidence>
<reference evidence="2 3" key="1">
    <citation type="submission" date="2019-02" db="EMBL/GenBank/DDBJ databases">
        <title>Deep-cultivation of Planctomycetes and their phenomic and genomic characterization uncovers novel biology.</title>
        <authorList>
            <person name="Wiegand S."/>
            <person name="Jogler M."/>
            <person name="Boedeker C."/>
            <person name="Pinto D."/>
            <person name="Vollmers J."/>
            <person name="Rivas-Marin E."/>
            <person name="Kohn T."/>
            <person name="Peeters S.H."/>
            <person name="Heuer A."/>
            <person name="Rast P."/>
            <person name="Oberbeckmann S."/>
            <person name="Bunk B."/>
            <person name="Jeske O."/>
            <person name="Meyerdierks A."/>
            <person name="Storesund J.E."/>
            <person name="Kallscheuer N."/>
            <person name="Luecker S."/>
            <person name="Lage O.M."/>
            <person name="Pohl T."/>
            <person name="Merkel B.J."/>
            <person name="Hornburger P."/>
            <person name="Mueller R.-W."/>
            <person name="Bruemmer F."/>
            <person name="Labrenz M."/>
            <person name="Spormann A.M."/>
            <person name="Op Den Camp H."/>
            <person name="Overmann J."/>
            <person name="Amann R."/>
            <person name="Jetten M.S.M."/>
            <person name="Mascher T."/>
            <person name="Medema M.H."/>
            <person name="Devos D.P."/>
            <person name="Kaster A.-K."/>
            <person name="Ovreas L."/>
            <person name="Rohde M."/>
            <person name="Galperin M.Y."/>
            <person name="Jogler C."/>
        </authorList>
    </citation>
    <scope>NUCLEOTIDE SEQUENCE [LARGE SCALE GENOMIC DNA]</scope>
    <source>
        <strain evidence="2 3">Mal64</strain>
    </source>
</reference>
<name>A0A5C5ZSE3_9BACT</name>
<dbReference type="PANTHER" id="PTHR46732">
    <property type="entry name" value="ATP-DEPENDENT PROTEASE LA (LON) DOMAIN PROTEIN"/>
    <property type="match status" value="1"/>
</dbReference>
<dbReference type="SMART" id="SM00464">
    <property type="entry name" value="LON"/>
    <property type="match status" value="1"/>
</dbReference>
<dbReference type="PANTHER" id="PTHR46732:SF8">
    <property type="entry name" value="ATP-DEPENDENT PROTEASE LA (LON) DOMAIN PROTEIN"/>
    <property type="match status" value="1"/>
</dbReference>
<proteinExistence type="predicted"/>
<protein>
    <submittedName>
        <fullName evidence="2">Lon protease</fullName>
        <ecNumber evidence="2">3.4.21.53</ecNumber>
    </submittedName>
</protein>
<keyword evidence="3" id="KW-1185">Reference proteome</keyword>
<dbReference type="PROSITE" id="PS51787">
    <property type="entry name" value="LON_N"/>
    <property type="match status" value="1"/>
</dbReference>
<evidence type="ECO:0000313" key="3">
    <source>
        <dbReference type="Proteomes" id="UP000315440"/>
    </source>
</evidence>
<keyword evidence="2" id="KW-0378">Hydrolase</keyword>
<dbReference type="GO" id="GO:0004252">
    <property type="term" value="F:serine-type endopeptidase activity"/>
    <property type="evidence" value="ECO:0007669"/>
    <property type="project" value="UniProtKB-EC"/>
</dbReference>
<accession>A0A5C5ZSE3</accession>
<dbReference type="EC" id="3.4.21.53" evidence="2"/>
<evidence type="ECO:0000259" key="1">
    <source>
        <dbReference type="PROSITE" id="PS51787"/>
    </source>
</evidence>
<dbReference type="InterPro" id="IPR046336">
    <property type="entry name" value="Lon_prtase_N_sf"/>
</dbReference>
<dbReference type="Proteomes" id="UP000315440">
    <property type="component" value="Unassembled WGS sequence"/>
</dbReference>
<dbReference type="SUPFAM" id="SSF88697">
    <property type="entry name" value="PUA domain-like"/>
    <property type="match status" value="1"/>
</dbReference>
<dbReference type="InterPro" id="IPR015947">
    <property type="entry name" value="PUA-like_sf"/>
</dbReference>
<dbReference type="GO" id="GO:0006508">
    <property type="term" value="P:proteolysis"/>
    <property type="evidence" value="ECO:0007669"/>
    <property type="project" value="UniProtKB-KW"/>
</dbReference>
<dbReference type="Gene3D" id="2.30.130.40">
    <property type="entry name" value="LON domain-like"/>
    <property type="match status" value="1"/>
</dbReference>
<dbReference type="Gene3D" id="1.20.58.1480">
    <property type="match status" value="1"/>
</dbReference>
<keyword evidence="2" id="KW-0645">Protease</keyword>
<comment type="caution">
    <text evidence="2">The sequence shown here is derived from an EMBL/GenBank/DDBJ whole genome shotgun (WGS) entry which is preliminary data.</text>
</comment>
<dbReference type="EMBL" id="SJPQ01000001">
    <property type="protein sequence ID" value="TWT90464.1"/>
    <property type="molecule type" value="Genomic_DNA"/>
</dbReference>
<gene>
    <name evidence="2" type="primary">lon</name>
    <name evidence="2" type="ORF">Mal64_08530</name>
</gene>
<dbReference type="Pfam" id="PF02190">
    <property type="entry name" value="LON_substr_bdg"/>
    <property type="match status" value="1"/>
</dbReference>
<organism evidence="2 3">
    <name type="scientific">Pseudobythopirellula maris</name>
    <dbReference type="NCBI Taxonomy" id="2527991"/>
    <lineage>
        <taxon>Bacteria</taxon>
        <taxon>Pseudomonadati</taxon>
        <taxon>Planctomycetota</taxon>
        <taxon>Planctomycetia</taxon>
        <taxon>Pirellulales</taxon>
        <taxon>Lacipirellulaceae</taxon>
        <taxon>Pseudobythopirellula</taxon>
    </lineage>
</organism>
<dbReference type="InterPro" id="IPR003111">
    <property type="entry name" value="Lon_prtase_N"/>
</dbReference>
<dbReference type="AlphaFoldDB" id="A0A5C5ZSE3"/>
<sequence length="303" mass="33115">MPIGVDSCRSGSLGLEVGAETRFPGAQGGPFGSAARFCLPSRAGLECKSRPIAPISLLRSLFLGSAVSLFGEESLPFDSSRFSGVARVFPLPDLVLFPHIVQPLHVFESRYREMAEEAVAGDGLIAMATLSPGWEHDYESRPPVETFGCLGRIVTHHRFEDGRYNLLLLGLRRVRFGAEIDPPRSFRRARVELIDDLEPTLASCDCKALRDRVTWALKQNLPHGEPPEMLQTALDEALPLGVLCDLAAYTLPIARSERQRLLGEADVLQRTERLLSLIETGPAAAESPLAAGSSPYPPRFSKN</sequence>